<dbReference type="Proteomes" id="UP000196594">
    <property type="component" value="Unassembled WGS sequence"/>
</dbReference>
<dbReference type="RefSeq" id="WP_087617766.1">
    <property type="nucleotide sequence ID" value="NZ_JAFBEY010000006.1"/>
</dbReference>
<evidence type="ECO:0000313" key="3">
    <source>
        <dbReference type="Proteomes" id="UP000196594"/>
    </source>
</evidence>
<reference evidence="2 3" key="1">
    <citation type="journal article" date="2017" name="Int. J. Syst. Evol. Microbiol.">
        <title>Solibacillus kalamii sp. nov., isolated from a high-efficiency particulate arrestance filter system used in the International Space Station.</title>
        <authorList>
            <person name="Checinska Sielaff A."/>
            <person name="Kumar R.M."/>
            <person name="Pal D."/>
            <person name="Mayilraj S."/>
            <person name="Venkateswaran K."/>
        </authorList>
    </citation>
    <scope>NUCLEOTIDE SEQUENCE [LARGE SCALE GENOMIC DNA]</scope>
    <source>
        <strain evidence="2 3">ISSFR-015</strain>
    </source>
</reference>
<name>A0ABX3ZFV4_9BACL</name>
<feature type="transmembrane region" description="Helical" evidence="1">
    <location>
        <begin position="266"/>
        <end position="282"/>
    </location>
</feature>
<protein>
    <recommendedName>
        <fullName evidence="4">GntP family permease</fullName>
    </recommendedName>
</protein>
<dbReference type="Pfam" id="PF02447">
    <property type="entry name" value="GntP_permease"/>
    <property type="match status" value="1"/>
</dbReference>
<keyword evidence="1" id="KW-1133">Transmembrane helix</keyword>
<dbReference type="EMBL" id="NHNT01000008">
    <property type="protein sequence ID" value="OUZ38537.1"/>
    <property type="molecule type" value="Genomic_DNA"/>
</dbReference>
<proteinExistence type="predicted"/>
<feature type="transmembrane region" description="Helical" evidence="1">
    <location>
        <begin position="418"/>
        <end position="439"/>
    </location>
</feature>
<comment type="caution">
    <text evidence="2">The sequence shown here is derived from an EMBL/GenBank/DDBJ whole genome shotgun (WGS) entry which is preliminary data.</text>
</comment>
<dbReference type="PANTHER" id="PTHR30354:SF7">
    <property type="entry name" value="BLL7963 PROTEIN"/>
    <property type="match status" value="1"/>
</dbReference>
<dbReference type="PANTHER" id="PTHR30354">
    <property type="entry name" value="GNT FAMILY GLUCONATE TRANSPORTER"/>
    <property type="match status" value="1"/>
</dbReference>
<gene>
    <name evidence="2" type="ORF">CBM15_12345</name>
</gene>
<evidence type="ECO:0000256" key="1">
    <source>
        <dbReference type="SAM" id="Phobius"/>
    </source>
</evidence>
<feature type="transmembrane region" description="Helical" evidence="1">
    <location>
        <begin position="337"/>
        <end position="361"/>
    </location>
</feature>
<feature type="transmembrane region" description="Helical" evidence="1">
    <location>
        <begin position="104"/>
        <end position="132"/>
    </location>
</feature>
<accession>A0ABX3ZFV4</accession>
<feature type="transmembrane region" description="Helical" evidence="1">
    <location>
        <begin position="303"/>
        <end position="325"/>
    </location>
</feature>
<dbReference type="InterPro" id="IPR003474">
    <property type="entry name" value="Glcn_transporter"/>
</dbReference>
<sequence>MEMIGPLGIVIAIIFIILMAMKGYNIIYIAPLASIIVILTNQMDFFSSLIGKENSYMTGLTGFVVNFFAVFLLGSILAKYMEQSGAAQSIAQKVLSITGTEKPFSVLVAIFLISSILTFGGISLFVVLFVIIPLARPLFKQLNIAWNLIVIPVYIGIGTFTMTMLPGTPSIQNVVPIPYLGTTLTAAPLLGIIGSVVSVTFGLWYMNYTLNKSLANGETYAQFNADDQSKHELKEKTPSFIMSIIPILLLMVVNLTGSALEIPNTILIGLGVAVISCVIFYHKYIPSQKAVLNEGGQSSINPIFLTSSAVAFGIVVTTAPGFKFISDLILGIPGDPLVSLSVAAGALSGITGSSSGALGIVMEVFAETYLAMGVSPEAMHRVGAIASSALTIMPHTGVVLSLLALTGLTHKNSFKYQFISMTFANIFALIAVIVAAIIIY</sequence>
<feature type="transmembrane region" description="Helical" evidence="1">
    <location>
        <begin position="240"/>
        <end position="260"/>
    </location>
</feature>
<keyword evidence="1" id="KW-0472">Membrane</keyword>
<keyword evidence="1" id="KW-0812">Transmembrane</keyword>
<feature type="transmembrane region" description="Helical" evidence="1">
    <location>
        <begin position="144"/>
        <end position="165"/>
    </location>
</feature>
<feature type="transmembrane region" description="Helical" evidence="1">
    <location>
        <begin position="185"/>
        <end position="206"/>
    </location>
</feature>
<organism evidence="2 3">
    <name type="scientific">Solibacillus kalamii</name>
    <dbReference type="NCBI Taxonomy" id="1748298"/>
    <lineage>
        <taxon>Bacteria</taxon>
        <taxon>Bacillati</taxon>
        <taxon>Bacillota</taxon>
        <taxon>Bacilli</taxon>
        <taxon>Bacillales</taxon>
        <taxon>Caryophanaceae</taxon>
        <taxon>Solibacillus</taxon>
    </lineage>
</organism>
<feature type="transmembrane region" description="Helical" evidence="1">
    <location>
        <begin position="60"/>
        <end position="78"/>
    </location>
</feature>
<feature type="transmembrane region" description="Helical" evidence="1">
    <location>
        <begin position="382"/>
        <end position="406"/>
    </location>
</feature>
<evidence type="ECO:0008006" key="4">
    <source>
        <dbReference type="Google" id="ProtNLM"/>
    </source>
</evidence>
<feature type="transmembrane region" description="Helical" evidence="1">
    <location>
        <begin position="6"/>
        <end position="39"/>
    </location>
</feature>
<evidence type="ECO:0000313" key="2">
    <source>
        <dbReference type="EMBL" id="OUZ38537.1"/>
    </source>
</evidence>
<keyword evidence="3" id="KW-1185">Reference proteome</keyword>